<feature type="non-terminal residue" evidence="1">
    <location>
        <position position="59"/>
    </location>
</feature>
<protein>
    <submittedName>
        <fullName evidence="1">Uncharacterized protein</fullName>
    </submittedName>
</protein>
<reference evidence="1" key="1">
    <citation type="journal article" date="2015" name="Nature">
        <title>Complex archaea that bridge the gap between prokaryotes and eukaryotes.</title>
        <authorList>
            <person name="Spang A."/>
            <person name="Saw J.H."/>
            <person name="Jorgensen S.L."/>
            <person name="Zaremba-Niedzwiedzka K."/>
            <person name="Martijn J."/>
            <person name="Lind A.E."/>
            <person name="van Eijk R."/>
            <person name="Schleper C."/>
            <person name="Guy L."/>
            <person name="Ettema T.J."/>
        </authorList>
    </citation>
    <scope>NUCLEOTIDE SEQUENCE</scope>
</reference>
<sequence length="59" mass="6719">MAHEKVFLLSKRGRYYYDADAIRNIEAGKVQLSCGYSCDFDPTPGEIDGEKYDGIQRNI</sequence>
<comment type="caution">
    <text evidence="1">The sequence shown here is derived from an EMBL/GenBank/DDBJ whole genome shotgun (WGS) entry which is preliminary data.</text>
</comment>
<dbReference type="EMBL" id="LAZR01034836">
    <property type="protein sequence ID" value="KKL41024.1"/>
    <property type="molecule type" value="Genomic_DNA"/>
</dbReference>
<dbReference type="Pfam" id="PF09979">
    <property type="entry name" value="DUF2213"/>
    <property type="match status" value="1"/>
</dbReference>
<evidence type="ECO:0000313" key="1">
    <source>
        <dbReference type="EMBL" id="KKL41024.1"/>
    </source>
</evidence>
<dbReference type="InterPro" id="IPR016913">
    <property type="entry name" value="UCP029215"/>
</dbReference>
<dbReference type="AlphaFoldDB" id="A0A0F9EH38"/>
<accession>A0A0F9EH38</accession>
<organism evidence="1">
    <name type="scientific">marine sediment metagenome</name>
    <dbReference type="NCBI Taxonomy" id="412755"/>
    <lineage>
        <taxon>unclassified sequences</taxon>
        <taxon>metagenomes</taxon>
        <taxon>ecological metagenomes</taxon>
    </lineage>
</organism>
<name>A0A0F9EH38_9ZZZZ</name>
<gene>
    <name evidence="1" type="ORF">LCGC14_2367830</name>
</gene>
<proteinExistence type="predicted"/>